<feature type="region of interest" description="Disordered" evidence="1">
    <location>
        <begin position="76"/>
        <end position="96"/>
    </location>
</feature>
<evidence type="ECO:0000313" key="3">
    <source>
        <dbReference type="Proteomes" id="UP000199137"/>
    </source>
</evidence>
<name>A0A1I5E2G2_9PSEU</name>
<feature type="region of interest" description="Disordered" evidence="1">
    <location>
        <begin position="1"/>
        <end position="25"/>
    </location>
</feature>
<dbReference type="AlphaFoldDB" id="A0A1I5E2G2"/>
<dbReference type="EMBL" id="FOWC01000001">
    <property type="protein sequence ID" value="SFO05597.1"/>
    <property type="molecule type" value="Genomic_DNA"/>
</dbReference>
<dbReference type="OrthoDB" id="3630614at2"/>
<organism evidence="2 3">
    <name type="scientific">Amycolatopsis rubida</name>
    <dbReference type="NCBI Taxonomy" id="112413"/>
    <lineage>
        <taxon>Bacteria</taxon>
        <taxon>Bacillati</taxon>
        <taxon>Actinomycetota</taxon>
        <taxon>Actinomycetes</taxon>
        <taxon>Pseudonocardiales</taxon>
        <taxon>Pseudonocardiaceae</taxon>
        <taxon>Amycolatopsis</taxon>
    </lineage>
</organism>
<sequence>MTPATSFDTAEPATGMRSRADGTGIDPASWWALRRAARGALRRHGGELFADGGRAVPEWIAEACADLLASGHLASDADRPLTLTPSGSAALAGGHP</sequence>
<evidence type="ECO:0000313" key="2">
    <source>
        <dbReference type="EMBL" id="SFO05597.1"/>
    </source>
</evidence>
<accession>A0A1I5E2G2</accession>
<evidence type="ECO:0000256" key="1">
    <source>
        <dbReference type="SAM" id="MobiDB-lite"/>
    </source>
</evidence>
<reference evidence="2 3" key="1">
    <citation type="submission" date="2016-10" db="EMBL/GenBank/DDBJ databases">
        <authorList>
            <person name="de Groot N.N."/>
        </authorList>
    </citation>
    <scope>NUCLEOTIDE SEQUENCE [LARGE SCALE GENOMIC DNA]</scope>
    <source>
        <strain evidence="2 3">DSM 44637</strain>
    </source>
</reference>
<dbReference type="STRING" id="112413.SAMN05421854_101457"/>
<protein>
    <submittedName>
        <fullName evidence="2">Uncharacterized protein</fullName>
    </submittedName>
</protein>
<proteinExistence type="predicted"/>
<dbReference type="RefSeq" id="WP_093572042.1">
    <property type="nucleotide sequence ID" value="NZ_FOWC01000001.1"/>
</dbReference>
<gene>
    <name evidence="2" type="ORF">SAMN05421854_101457</name>
</gene>
<dbReference type="Proteomes" id="UP000199137">
    <property type="component" value="Unassembled WGS sequence"/>
</dbReference>